<dbReference type="EMBL" id="VFRA01000001">
    <property type="protein sequence ID" value="TQO20248.1"/>
    <property type="molecule type" value="Genomic_DNA"/>
</dbReference>
<dbReference type="Gene3D" id="2.30.30.60">
    <property type="match status" value="1"/>
</dbReference>
<keyword evidence="9" id="KW-1185">Reference proteome</keyword>
<dbReference type="Pfam" id="PF00924">
    <property type="entry name" value="MS_channel_2nd"/>
    <property type="match status" value="1"/>
</dbReference>
<dbReference type="GO" id="GO:0016020">
    <property type="term" value="C:membrane"/>
    <property type="evidence" value="ECO:0007669"/>
    <property type="project" value="UniProtKB-SubCell"/>
</dbReference>
<evidence type="ECO:0000313" key="8">
    <source>
        <dbReference type="EMBL" id="TQO20248.1"/>
    </source>
</evidence>
<comment type="caution">
    <text evidence="8">The sequence shown here is derived from an EMBL/GenBank/DDBJ whole genome shotgun (WGS) entry which is preliminary data.</text>
</comment>
<feature type="transmembrane region" description="Helical" evidence="6">
    <location>
        <begin position="53"/>
        <end position="73"/>
    </location>
</feature>
<sequence length="415" mass="44909">MFEWKSWLGLPVAVAIALLAVVIVVGVISLIVRAIARLRPGAYATLAPLRQRLRVLIALLAVWVAVAATIPIVEENILNIINYAFRGAVIAAGGWLLVAVMNLLFGRAVARYPLDVPDNRVARRVRTQVQVLRRVLTAVIAIVTIGAILLTLPGAQALGASVLASAGLVGVVAGIAAQSALANVFAGMQLAFSDAIRVDDVVIADGEWGRIEEITLTYVVLNIWDQRRLVLPSTYFTSTPFQNWTRNATELLGVVVFDLDWRVNVDQMRVQLKKVLAETELWDGRTANVQVVDSTGGFVRVRIVASAADSGAQWDLQTHVREEMVSWLQTKNPAALPRTRVLMVENEARSRGKAAAEPQDRGLFSGSAEADARRQEFTGAITVQANTPDNTPDNTTDNAPDNAPEGAADHPPKKD</sequence>
<feature type="transmembrane region" description="Helical" evidence="6">
    <location>
        <begin position="131"/>
        <end position="152"/>
    </location>
</feature>
<dbReference type="InterPro" id="IPR006685">
    <property type="entry name" value="MscS_channel_2nd"/>
</dbReference>
<dbReference type="RefSeq" id="WP_141990625.1">
    <property type="nucleotide sequence ID" value="NZ_VFRA01000001.1"/>
</dbReference>
<feature type="compositionally biased region" description="Low complexity" evidence="5">
    <location>
        <begin position="385"/>
        <end position="404"/>
    </location>
</feature>
<keyword evidence="2 6" id="KW-0812">Transmembrane</keyword>
<dbReference type="Gene3D" id="1.10.287.1260">
    <property type="match status" value="1"/>
</dbReference>
<reference evidence="8 9" key="1">
    <citation type="submission" date="2019-06" db="EMBL/GenBank/DDBJ databases">
        <title>Sequencing the genomes of 1000 actinobacteria strains.</title>
        <authorList>
            <person name="Klenk H.-P."/>
        </authorList>
    </citation>
    <scope>NUCLEOTIDE SEQUENCE [LARGE SCALE GENOMIC DNA]</scope>
    <source>
        <strain evidence="8 9">DSM 21947</strain>
    </source>
</reference>
<name>A0A8H2K5K7_9MICO</name>
<dbReference type="Proteomes" id="UP000316560">
    <property type="component" value="Unassembled WGS sequence"/>
</dbReference>
<dbReference type="PANTHER" id="PTHR30566">
    <property type="entry name" value="YNAI-RELATED MECHANOSENSITIVE ION CHANNEL"/>
    <property type="match status" value="1"/>
</dbReference>
<feature type="domain" description="Mechanosensitive ion channel MscS" evidence="7">
    <location>
        <begin position="181"/>
        <end position="246"/>
    </location>
</feature>
<evidence type="ECO:0000256" key="4">
    <source>
        <dbReference type="ARBA" id="ARBA00023136"/>
    </source>
</evidence>
<dbReference type="GO" id="GO:0055085">
    <property type="term" value="P:transmembrane transport"/>
    <property type="evidence" value="ECO:0007669"/>
    <property type="project" value="InterPro"/>
</dbReference>
<evidence type="ECO:0000256" key="2">
    <source>
        <dbReference type="ARBA" id="ARBA00022692"/>
    </source>
</evidence>
<dbReference type="AlphaFoldDB" id="A0A8H2K5K7"/>
<dbReference type="OrthoDB" id="9792218at2"/>
<evidence type="ECO:0000256" key="6">
    <source>
        <dbReference type="SAM" id="Phobius"/>
    </source>
</evidence>
<feature type="transmembrane region" description="Helical" evidence="6">
    <location>
        <begin position="12"/>
        <end position="32"/>
    </location>
</feature>
<evidence type="ECO:0000256" key="1">
    <source>
        <dbReference type="ARBA" id="ARBA00004370"/>
    </source>
</evidence>
<proteinExistence type="predicted"/>
<accession>A0A8H2K5K7</accession>
<feature type="transmembrane region" description="Helical" evidence="6">
    <location>
        <begin position="158"/>
        <end position="181"/>
    </location>
</feature>
<evidence type="ECO:0000259" key="7">
    <source>
        <dbReference type="Pfam" id="PF00924"/>
    </source>
</evidence>
<organism evidence="8 9">
    <name type="scientific">Rhodoglobus vestalii</name>
    <dbReference type="NCBI Taxonomy" id="193384"/>
    <lineage>
        <taxon>Bacteria</taxon>
        <taxon>Bacillati</taxon>
        <taxon>Actinomycetota</taxon>
        <taxon>Actinomycetes</taxon>
        <taxon>Micrococcales</taxon>
        <taxon>Microbacteriaceae</taxon>
        <taxon>Rhodoglobus</taxon>
    </lineage>
</organism>
<dbReference type="InterPro" id="IPR010920">
    <property type="entry name" value="LSM_dom_sf"/>
</dbReference>
<evidence type="ECO:0000313" key="9">
    <source>
        <dbReference type="Proteomes" id="UP000316560"/>
    </source>
</evidence>
<dbReference type="SUPFAM" id="SSF50182">
    <property type="entry name" value="Sm-like ribonucleoproteins"/>
    <property type="match status" value="1"/>
</dbReference>
<keyword evidence="4 6" id="KW-0472">Membrane</keyword>
<feature type="region of interest" description="Disordered" evidence="5">
    <location>
        <begin position="349"/>
        <end position="415"/>
    </location>
</feature>
<evidence type="ECO:0000256" key="5">
    <source>
        <dbReference type="SAM" id="MobiDB-lite"/>
    </source>
</evidence>
<protein>
    <submittedName>
        <fullName evidence="8">Small-conductance mechanosensitive channel</fullName>
    </submittedName>
</protein>
<gene>
    <name evidence="8" type="ORF">FB472_1868</name>
</gene>
<comment type="subcellular location">
    <subcellularLocation>
        <location evidence="1">Membrane</location>
    </subcellularLocation>
</comment>
<dbReference type="PANTHER" id="PTHR30566:SF25">
    <property type="entry name" value="INNER MEMBRANE PROTEIN"/>
    <property type="match status" value="1"/>
</dbReference>
<keyword evidence="3 6" id="KW-1133">Transmembrane helix</keyword>
<dbReference type="InterPro" id="IPR023408">
    <property type="entry name" value="MscS_beta-dom_sf"/>
</dbReference>
<evidence type="ECO:0000256" key="3">
    <source>
        <dbReference type="ARBA" id="ARBA00022989"/>
    </source>
</evidence>
<feature type="transmembrane region" description="Helical" evidence="6">
    <location>
        <begin position="85"/>
        <end position="110"/>
    </location>
</feature>